<reference evidence="2 3" key="1">
    <citation type="journal article" date="2011" name="J. Gen. Appl. Microbiol.">
        <title>Draft genome sequencing of the enigmatic yeast Saitoella complicata.</title>
        <authorList>
            <person name="Nishida H."/>
            <person name="Hamamoto M."/>
            <person name="Sugiyama J."/>
        </authorList>
    </citation>
    <scope>NUCLEOTIDE SEQUENCE [LARGE SCALE GENOMIC DNA]</scope>
    <source>
        <strain evidence="2 3">NRRL Y-17804</strain>
    </source>
</reference>
<dbReference type="PANTHER" id="PTHR28218:SF1">
    <property type="entry name" value="VPS4-ASSOCIATED PROTEIN 1"/>
    <property type="match status" value="1"/>
</dbReference>
<dbReference type="OrthoDB" id="2158714at2759"/>
<dbReference type="EMBL" id="BACD03000015">
    <property type="protein sequence ID" value="GAO48466.1"/>
    <property type="molecule type" value="Genomic_DNA"/>
</dbReference>
<reference evidence="2 3" key="2">
    <citation type="journal article" date="2014" name="J. Gen. Appl. Microbiol.">
        <title>The early diverging ascomycetous budding yeast Saitoella complicata has three histone deacetylases belonging to the Clr6, Hos2, and Rpd3 lineages.</title>
        <authorList>
            <person name="Nishida H."/>
            <person name="Matsumoto T."/>
            <person name="Kondo S."/>
            <person name="Hamamoto M."/>
            <person name="Yoshikawa H."/>
        </authorList>
    </citation>
    <scope>NUCLEOTIDE SEQUENCE [LARGE SCALE GENOMIC DNA]</scope>
    <source>
        <strain evidence="2 3">NRRL Y-17804</strain>
    </source>
</reference>
<comment type="caution">
    <text evidence="2">The sequence shown here is derived from an EMBL/GenBank/DDBJ whole genome shotgun (WGS) entry which is preliminary data.</text>
</comment>
<dbReference type="RefSeq" id="XP_019024023.1">
    <property type="nucleotide sequence ID" value="XM_019170960.1"/>
</dbReference>
<accession>A0A0E9NFK5</accession>
<dbReference type="GO" id="GO:0007034">
    <property type="term" value="P:vacuolar transport"/>
    <property type="evidence" value="ECO:0007669"/>
    <property type="project" value="TreeGrafter"/>
</dbReference>
<feature type="compositionally biased region" description="Basic and acidic residues" evidence="1">
    <location>
        <begin position="85"/>
        <end position="116"/>
    </location>
</feature>
<dbReference type="Proteomes" id="UP000033140">
    <property type="component" value="Unassembled WGS sequence"/>
</dbReference>
<dbReference type="OMA" id="FYVCPAH"/>
<protein>
    <recommendedName>
        <fullName evidence="4">DUF1742-domain-containing protein</fullName>
    </recommendedName>
</protein>
<dbReference type="AlphaFoldDB" id="A0A0E9NFK5"/>
<reference evidence="2 3" key="3">
    <citation type="journal article" date="2015" name="Genome Announc.">
        <title>Draft Genome Sequence of the Archiascomycetous Yeast Saitoella complicata.</title>
        <authorList>
            <person name="Yamauchi K."/>
            <person name="Kondo S."/>
            <person name="Hamamoto M."/>
            <person name="Takahashi Y."/>
            <person name="Ogura Y."/>
            <person name="Hayashi T."/>
            <person name="Nishida H."/>
        </authorList>
    </citation>
    <scope>NUCLEOTIDE SEQUENCE [LARGE SCALE GENOMIC DNA]</scope>
    <source>
        <strain evidence="2 3">NRRL Y-17804</strain>
    </source>
</reference>
<organism evidence="2 3">
    <name type="scientific">Saitoella complicata (strain BCRC 22490 / CBS 7301 / JCM 7358 / NBRC 10748 / NRRL Y-17804)</name>
    <dbReference type="NCBI Taxonomy" id="698492"/>
    <lineage>
        <taxon>Eukaryota</taxon>
        <taxon>Fungi</taxon>
        <taxon>Dikarya</taxon>
        <taxon>Ascomycota</taxon>
        <taxon>Taphrinomycotina</taxon>
        <taxon>Taphrinomycotina incertae sedis</taxon>
        <taxon>Saitoella</taxon>
    </lineage>
</organism>
<keyword evidence="3" id="KW-1185">Reference proteome</keyword>
<evidence type="ECO:0000313" key="3">
    <source>
        <dbReference type="Proteomes" id="UP000033140"/>
    </source>
</evidence>
<dbReference type="GO" id="GO:0005768">
    <property type="term" value="C:endosome"/>
    <property type="evidence" value="ECO:0007669"/>
    <property type="project" value="TreeGrafter"/>
</dbReference>
<evidence type="ECO:0008006" key="4">
    <source>
        <dbReference type="Google" id="ProtNLM"/>
    </source>
</evidence>
<gene>
    <name evidence="2" type="ORF">G7K_2639-t1</name>
</gene>
<sequence length="179" mass="20213">MSTPPFTNLYHKRTAANDKPCFICKKFTTTVLITPDQSDFFYACNSHLSDTGFATPVVDKEAEAKKAREAEIEKEVERLKKKHAEKQLKKDKDTDKDADSDKKKDDTNNDKKEDKPSSPTATPTPAPDPRVFTLHRQIYAMRASRWRELQRQKKTQQMLAGGGTAFPSVPRSKPGDKGV</sequence>
<dbReference type="Pfam" id="PF08432">
    <property type="entry name" value="Vfa1"/>
    <property type="match status" value="1"/>
</dbReference>
<evidence type="ECO:0000313" key="2">
    <source>
        <dbReference type="EMBL" id="GAO48466.1"/>
    </source>
</evidence>
<feature type="region of interest" description="Disordered" evidence="1">
    <location>
        <begin position="75"/>
        <end position="179"/>
    </location>
</feature>
<proteinExistence type="predicted"/>
<dbReference type="PANTHER" id="PTHR28218">
    <property type="entry name" value="VPS4-ASSOCIATED PROTEIN 1"/>
    <property type="match status" value="1"/>
</dbReference>
<dbReference type="InterPro" id="IPR013640">
    <property type="entry name" value="Vfa1"/>
</dbReference>
<name>A0A0E9NFK5_SAICN</name>
<evidence type="ECO:0000256" key="1">
    <source>
        <dbReference type="SAM" id="MobiDB-lite"/>
    </source>
</evidence>